<accession>A0A1D3CX32</accession>
<dbReference type="InParanoid" id="A0A1D3CX32"/>
<protein>
    <submittedName>
        <fullName evidence="1">Uncharacterized protein</fullName>
    </submittedName>
</protein>
<reference evidence="1 2" key="1">
    <citation type="journal article" date="2016" name="BMC Genomics">
        <title>Comparative genomics reveals Cyclospora cayetanensis possesses coccidia-like metabolism and invasion components but unique surface antigens.</title>
        <authorList>
            <person name="Liu S."/>
            <person name="Wang L."/>
            <person name="Zheng H."/>
            <person name="Xu Z."/>
            <person name="Roellig D.M."/>
            <person name="Li N."/>
            <person name="Frace M.A."/>
            <person name="Tang K."/>
            <person name="Arrowood M.J."/>
            <person name="Moss D.M."/>
            <person name="Zhang L."/>
            <person name="Feng Y."/>
            <person name="Xiao L."/>
        </authorList>
    </citation>
    <scope>NUCLEOTIDE SEQUENCE [LARGE SCALE GENOMIC DNA]</scope>
    <source>
        <strain evidence="1 2">CHN_HEN01</strain>
    </source>
</reference>
<dbReference type="VEuPathDB" id="ToxoDB:cyc_08860"/>
<gene>
    <name evidence="1" type="ORF">cyc_08860</name>
</gene>
<comment type="caution">
    <text evidence="1">The sequence shown here is derived from an EMBL/GenBank/DDBJ whole genome shotgun (WGS) entry which is preliminary data.</text>
</comment>
<dbReference type="EMBL" id="JROU02001645">
    <property type="protein sequence ID" value="OEH75749.1"/>
    <property type="molecule type" value="Genomic_DNA"/>
</dbReference>
<dbReference type="AlphaFoldDB" id="A0A1D3CX32"/>
<proteinExistence type="predicted"/>
<organism evidence="1 2">
    <name type="scientific">Cyclospora cayetanensis</name>
    <dbReference type="NCBI Taxonomy" id="88456"/>
    <lineage>
        <taxon>Eukaryota</taxon>
        <taxon>Sar</taxon>
        <taxon>Alveolata</taxon>
        <taxon>Apicomplexa</taxon>
        <taxon>Conoidasida</taxon>
        <taxon>Coccidia</taxon>
        <taxon>Eucoccidiorida</taxon>
        <taxon>Eimeriorina</taxon>
        <taxon>Eimeriidae</taxon>
        <taxon>Cyclospora</taxon>
    </lineage>
</organism>
<dbReference type="Proteomes" id="UP000095192">
    <property type="component" value="Unassembled WGS sequence"/>
</dbReference>
<name>A0A1D3CX32_9EIME</name>
<evidence type="ECO:0000313" key="1">
    <source>
        <dbReference type="EMBL" id="OEH75749.1"/>
    </source>
</evidence>
<sequence length="117" mass="12632">MSSIEKGLRQRVRPKALGVAAKGEGRRRQRKRLLLEGVSSAGDLHAPARNCSGLLAIRSTRLTAAGMWLCYAFGVECVTYGAASGPEIERRCLLERAWRSPLEAVDSGLRACFSGNG</sequence>
<evidence type="ECO:0000313" key="2">
    <source>
        <dbReference type="Proteomes" id="UP000095192"/>
    </source>
</evidence>
<keyword evidence="2" id="KW-1185">Reference proteome</keyword>